<organism evidence="10 11">
    <name type="scientific">Ectocarpus siliculosus</name>
    <name type="common">Brown alga</name>
    <name type="synonym">Conferva siliculosa</name>
    <dbReference type="NCBI Taxonomy" id="2880"/>
    <lineage>
        <taxon>Eukaryota</taxon>
        <taxon>Sar</taxon>
        <taxon>Stramenopiles</taxon>
        <taxon>Ochrophyta</taxon>
        <taxon>PX clade</taxon>
        <taxon>Phaeophyceae</taxon>
        <taxon>Ectocarpales</taxon>
        <taxon>Ectocarpaceae</taxon>
        <taxon>Ectocarpus</taxon>
    </lineage>
</organism>
<dbReference type="Proteomes" id="UP000002630">
    <property type="component" value="Linkage Group LG18"/>
</dbReference>
<dbReference type="PANTHER" id="PTHR12388:SF0">
    <property type="entry name" value="MITOCHONDRIAL IMPORT INNER MEMBRANE TRANSLOCASE SUBUNIT TIM16"/>
    <property type="match status" value="1"/>
</dbReference>
<dbReference type="GO" id="GO:0005744">
    <property type="term" value="C:TIM23 mitochondrial import inner membrane translocase complex"/>
    <property type="evidence" value="ECO:0007669"/>
    <property type="project" value="InterPro"/>
</dbReference>
<keyword evidence="11" id="KW-1185">Reference proteome</keyword>
<feature type="compositionally biased region" description="Low complexity" evidence="9">
    <location>
        <begin position="137"/>
        <end position="149"/>
    </location>
</feature>
<sequence length="155" mass="16410">MANPFARIIAQLAVASAGIVSRAFVSAYSQAVHNARTGTLESAKAMSRTSKLSTLEAMQILNLQKGEMKPDLIKQRYDQYFGINDPDKGGSFYLQSKVFRAKEALDEQLALQAKQASEEAALKAKAAAGGKGGAGGAKARPAAGGARRPSANRRR</sequence>
<evidence type="ECO:0000256" key="3">
    <source>
        <dbReference type="ARBA" id="ARBA00022448"/>
    </source>
</evidence>
<evidence type="ECO:0000313" key="10">
    <source>
        <dbReference type="EMBL" id="CBJ31171.1"/>
    </source>
</evidence>
<dbReference type="Pfam" id="PF03656">
    <property type="entry name" value="Pam16"/>
    <property type="match status" value="1"/>
</dbReference>
<dbReference type="OMA" id="AKYLIQI"/>
<reference evidence="10 11" key="1">
    <citation type="journal article" date="2010" name="Nature">
        <title>The Ectocarpus genome and the independent evolution of multicellularity in brown algae.</title>
        <authorList>
            <person name="Cock J.M."/>
            <person name="Sterck L."/>
            <person name="Rouze P."/>
            <person name="Scornet D."/>
            <person name="Allen A.E."/>
            <person name="Amoutzias G."/>
            <person name="Anthouard V."/>
            <person name="Artiguenave F."/>
            <person name="Aury J.M."/>
            <person name="Badger J.H."/>
            <person name="Beszteri B."/>
            <person name="Billiau K."/>
            <person name="Bonnet E."/>
            <person name="Bothwell J.H."/>
            <person name="Bowler C."/>
            <person name="Boyen C."/>
            <person name="Brownlee C."/>
            <person name="Carrano C.J."/>
            <person name="Charrier B."/>
            <person name="Cho G.Y."/>
            <person name="Coelho S.M."/>
            <person name="Collen J."/>
            <person name="Corre E."/>
            <person name="Da Silva C."/>
            <person name="Delage L."/>
            <person name="Delaroque N."/>
            <person name="Dittami S.M."/>
            <person name="Doulbeau S."/>
            <person name="Elias M."/>
            <person name="Farnham G."/>
            <person name="Gachon C.M."/>
            <person name="Gschloessl B."/>
            <person name="Heesch S."/>
            <person name="Jabbari K."/>
            <person name="Jubin C."/>
            <person name="Kawai H."/>
            <person name="Kimura K."/>
            <person name="Kloareg B."/>
            <person name="Kupper F.C."/>
            <person name="Lang D."/>
            <person name="Le Bail A."/>
            <person name="Leblanc C."/>
            <person name="Lerouge P."/>
            <person name="Lohr M."/>
            <person name="Lopez P.J."/>
            <person name="Martens C."/>
            <person name="Maumus F."/>
            <person name="Michel G."/>
            <person name="Miranda-Saavedra D."/>
            <person name="Morales J."/>
            <person name="Moreau H."/>
            <person name="Motomura T."/>
            <person name="Nagasato C."/>
            <person name="Napoli C.A."/>
            <person name="Nelson D.R."/>
            <person name="Nyvall-Collen P."/>
            <person name="Peters A.F."/>
            <person name="Pommier C."/>
            <person name="Potin P."/>
            <person name="Poulain J."/>
            <person name="Quesneville H."/>
            <person name="Read B."/>
            <person name="Rensing S.A."/>
            <person name="Ritter A."/>
            <person name="Rousvoal S."/>
            <person name="Samanta M."/>
            <person name="Samson G."/>
            <person name="Schroeder D.C."/>
            <person name="Segurens B."/>
            <person name="Strittmatter M."/>
            <person name="Tonon T."/>
            <person name="Tregear J.W."/>
            <person name="Valentin K."/>
            <person name="von Dassow P."/>
            <person name="Yamagishi T."/>
            <person name="Van de Peer Y."/>
            <person name="Wincker P."/>
        </authorList>
    </citation>
    <scope>NUCLEOTIDE SEQUENCE [LARGE SCALE GENOMIC DNA]</scope>
    <source>
        <strain evidence="11">Ec32 / CCAP1310/4</strain>
    </source>
</reference>
<proteinExistence type="inferred from homology"/>
<dbReference type="InParanoid" id="D7FSN0"/>
<evidence type="ECO:0000256" key="5">
    <source>
        <dbReference type="ARBA" id="ARBA00022927"/>
    </source>
</evidence>
<comment type="similarity">
    <text evidence="2">Belongs to the TIM16/PAM16 family.</text>
</comment>
<dbReference type="AlphaFoldDB" id="D7FSN0"/>
<keyword evidence="6" id="KW-0811">Translocation</keyword>
<protein>
    <submittedName>
        <fullName evidence="10">Mitochondrial import inner membrane translocase subunit TIM16 homolog</fullName>
    </submittedName>
</protein>
<dbReference type="SUPFAM" id="SSF46565">
    <property type="entry name" value="Chaperone J-domain"/>
    <property type="match status" value="1"/>
</dbReference>
<gene>
    <name evidence="10" type="primary">TIM16</name>
    <name evidence="10" type="ORF">Esi_0237_0006</name>
</gene>
<evidence type="ECO:0000256" key="1">
    <source>
        <dbReference type="ARBA" id="ARBA00004637"/>
    </source>
</evidence>
<evidence type="ECO:0000256" key="8">
    <source>
        <dbReference type="ARBA" id="ARBA00023136"/>
    </source>
</evidence>
<evidence type="ECO:0000256" key="6">
    <source>
        <dbReference type="ARBA" id="ARBA00023010"/>
    </source>
</evidence>
<evidence type="ECO:0000256" key="9">
    <source>
        <dbReference type="SAM" id="MobiDB-lite"/>
    </source>
</evidence>
<evidence type="ECO:0000313" key="11">
    <source>
        <dbReference type="Proteomes" id="UP000002630"/>
    </source>
</evidence>
<feature type="region of interest" description="Disordered" evidence="9">
    <location>
        <begin position="121"/>
        <end position="155"/>
    </location>
</feature>
<dbReference type="eggNOG" id="KOG3442">
    <property type="taxonomic scope" value="Eukaryota"/>
</dbReference>
<dbReference type="EMBL" id="FN649743">
    <property type="protein sequence ID" value="CBJ31171.1"/>
    <property type="molecule type" value="Genomic_DNA"/>
</dbReference>
<dbReference type="OrthoDB" id="10262892at2759"/>
<keyword evidence="7" id="KW-0496">Mitochondrion</keyword>
<dbReference type="PANTHER" id="PTHR12388">
    <property type="entry name" value="MITOCHONDRIA ASSOCIATED GRANULOCYTE MACROPHAGE CSF SIGNALING MOLECULE"/>
    <property type="match status" value="1"/>
</dbReference>
<dbReference type="InterPro" id="IPR005341">
    <property type="entry name" value="Tim16"/>
</dbReference>
<evidence type="ECO:0000256" key="4">
    <source>
        <dbReference type="ARBA" id="ARBA00022792"/>
    </source>
</evidence>
<evidence type="ECO:0000256" key="2">
    <source>
        <dbReference type="ARBA" id="ARBA00008817"/>
    </source>
</evidence>
<dbReference type="InterPro" id="IPR036869">
    <property type="entry name" value="J_dom_sf"/>
</dbReference>
<dbReference type="EMBL" id="FN648417">
    <property type="protein sequence ID" value="CBJ31171.1"/>
    <property type="molecule type" value="Genomic_DNA"/>
</dbReference>
<evidence type="ECO:0000256" key="7">
    <source>
        <dbReference type="ARBA" id="ARBA00023128"/>
    </source>
</evidence>
<name>D7FSN0_ECTSI</name>
<keyword evidence="4" id="KW-0999">Mitochondrion inner membrane</keyword>
<accession>D7FSN0</accession>
<dbReference type="FunFam" id="1.10.287.110:FF:000006">
    <property type="entry name" value="Import inner membrane translocase subunit TIM16"/>
    <property type="match status" value="1"/>
</dbReference>
<keyword evidence="8" id="KW-0472">Membrane</keyword>
<keyword evidence="3" id="KW-0813">Transport</keyword>
<keyword evidence="5" id="KW-0653">Protein transport</keyword>
<dbReference type="Gene3D" id="1.10.287.110">
    <property type="entry name" value="DnaJ domain"/>
    <property type="match status" value="1"/>
</dbReference>
<comment type="subcellular location">
    <subcellularLocation>
        <location evidence="1">Mitochondrion inner membrane</location>
        <topology evidence="1">Peripheral membrane protein</topology>
    </subcellularLocation>
</comment>
<dbReference type="GO" id="GO:0030150">
    <property type="term" value="P:protein import into mitochondrial matrix"/>
    <property type="evidence" value="ECO:0007669"/>
    <property type="project" value="InterPro"/>
</dbReference>